<evidence type="ECO:0000256" key="5">
    <source>
        <dbReference type="ARBA" id="ARBA00022989"/>
    </source>
</evidence>
<evidence type="ECO:0000256" key="4">
    <source>
        <dbReference type="ARBA" id="ARBA00022692"/>
    </source>
</evidence>
<dbReference type="PANTHER" id="PTHR11616:SF321">
    <property type="entry name" value="SODIUM-DEPENDENT NUTRIENT AMINO ACID TRANSPORTER 1-RELATED"/>
    <property type="match status" value="1"/>
</dbReference>
<organism evidence="9 10">
    <name type="scientific">Ridgeia piscesae</name>
    <name type="common">Tubeworm</name>
    <dbReference type="NCBI Taxonomy" id="27915"/>
    <lineage>
        <taxon>Eukaryota</taxon>
        <taxon>Metazoa</taxon>
        <taxon>Spiralia</taxon>
        <taxon>Lophotrochozoa</taxon>
        <taxon>Annelida</taxon>
        <taxon>Polychaeta</taxon>
        <taxon>Sedentaria</taxon>
        <taxon>Canalipalpata</taxon>
        <taxon>Sabellida</taxon>
        <taxon>Siboglinidae</taxon>
        <taxon>Ridgeia</taxon>
    </lineage>
</organism>
<reference evidence="9" key="1">
    <citation type="journal article" date="2023" name="Mol. Biol. Evol.">
        <title>Third-Generation Sequencing Reveals the Adaptive Role of the Epigenome in Three Deep-Sea Polychaetes.</title>
        <authorList>
            <person name="Perez M."/>
            <person name="Aroh O."/>
            <person name="Sun Y."/>
            <person name="Lan Y."/>
            <person name="Juniper S.K."/>
            <person name="Young C.R."/>
            <person name="Angers B."/>
            <person name="Qian P.Y."/>
        </authorList>
    </citation>
    <scope>NUCLEOTIDE SEQUENCE</scope>
    <source>
        <strain evidence="9">R07B-5</strain>
    </source>
</reference>
<protein>
    <submittedName>
        <fullName evidence="9">Uncharacterized protein</fullName>
    </submittedName>
</protein>
<evidence type="ECO:0000256" key="8">
    <source>
        <dbReference type="SAM" id="Phobius"/>
    </source>
</evidence>
<evidence type="ECO:0000256" key="1">
    <source>
        <dbReference type="ARBA" id="ARBA00004141"/>
    </source>
</evidence>
<dbReference type="GO" id="GO:0005886">
    <property type="term" value="C:plasma membrane"/>
    <property type="evidence" value="ECO:0007669"/>
    <property type="project" value="TreeGrafter"/>
</dbReference>
<dbReference type="GO" id="GO:0005283">
    <property type="term" value="F:amino acid:sodium symporter activity"/>
    <property type="evidence" value="ECO:0007669"/>
    <property type="project" value="TreeGrafter"/>
</dbReference>
<keyword evidence="3" id="KW-0813">Transport</keyword>
<evidence type="ECO:0000313" key="9">
    <source>
        <dbReference type="EMBL" id="KAK2157889.1"/>
    </source>
</evidence>
<dbReference type="SUPFAM" id="SSF161070">
    <property type="entry name" value="SNF-like"/>
    <property type="match status" value="1"/>
</dbReference>
<keyword evidence="10" id="KW-1185">Reference proteome</keyword>
<evidence type="ECO:0000256" key="7">
    <source>
        <dbReference type="ARBA" id="ARBA00023180"/>
    </source>
</evidence>
<dbReference type="Proteomes" id="UP001209878">
    <property type="component" value="Unassembled WGS sequence"/>
</dbReference>
<comment type="caution">
    <text evidence="9">The sequence shown here is derived from an EMBL/GenBank/DDBJ whole genome shotgun (WGS) entry which is preliminary data.</text>
</comment>
<dbReference type="GO" id="GO:0089718">
    <property type="term" value="P:amino acid import across plasma membrane"/>
    <property type="evidence" value="ECO:0007669"/>
    <property type="project" value="TreeGrafter"/>
</dbReference>
<feature type="transmembrane region" description="Helical" evidence="8">
    <location>
        <begin position="96"/>
        <end position="118"/>
    </location>
</feature>
<comment type="subcellular location">
    <subcellularLocation>
        <location evidence="1">Membrane</location>
        <topology evidence="1">Multi-pass membrane protein</topology>
    </subcellularLocation>
</comment>
<dbReference type="PROSITE" id="PS50267">
    <property type="entry name" value="NA_NEUROTRAN_SYMP_3"/>
    <property type="match status" value="1"/>
</dbReference>
<dbReference type="PANTHER" id="PTHR11616">
    <property type="entry name" value="SODIUM/CHLORIDE DEPENDENT TRANSPORTER"/>
    <property type="match status" value="1"/>
</dbReference>
<keyword evidence="6 8" id="KW-0472">Membrane</keyword>
<keyword evidence="7" id="KW-0325">Glycoprotein</keyword>
<feature type="transmembrane region" description="Helical" evidence="8">
    <location>
        <begin position="138"/>
        <end position="158"/>
    </location>
</feature>
<evidence type="ECO:0000256" key="6">
    <source>
        <dbReference type="ARBA" id="ARBA00023136"/>
    </source>
</evidence>
<comment type="similarity">
    <text evidence="2">Belongs to the sodium:neurotransmitter symporter (SNF) (TC 2.A.22) family.</text>
</comment>
<accession>A0AAD9JRM6</accession>
<evidence type="ECO:0000313" key="10">
    <source>
        <dbReference type="Proteomes" id="UP001209878"/>
    </source>
</evidence>
<dbReference type="AlphaFoldDB" id="A0AAD9JRM6"/>
<feature type="transmembrane region" description="Helical" evidence="8">
    <location>
        <begin position="54"/>
        <end position="76"/>
    </location>
</feature>
<keyword evidence="5 8" id="KW-1133">Transmembrane helix</keyword>
<evidence type="ECO:0000256" key="2">
    <source>
        <dbReference type="ARBA" id="ARBA00006459"/>
    </source>
</evidence>
<evidence type="ECO:0000256" key="3">
    <source>
        <dbReference type="ARBA" id="ARBA00022448"/>
    </source>
</evidence>
<keyword evidence="4 8" id="KW-0812">Transmembrane</keyword>
<proteinExistence type="inferred from homology"/>
<dbReference type="EMBL" id="JAODUO010001842">
    <property type="protein sequence ID" value="KAK2157889.1"/>
    <property type="molecule type" value="Genomic_DNA"/>
</dbReference>
<sequence length="222" mass="25585">MMETVISAVVDEFRWLRKPRRKMVFTLLLCIALFFAGLPQCSRAGIYIMTLFDWYCAGFSLMVVSLLELIAIGWIYNYKRFSTDIEMMIGFKPNYYWIIMWLFVTPATILFILGYSIFKYSPATYAGKVYPGWALNLGWGMVAIALVFIPILAIFEYCKESNFYLTMKRILSPNKEWGPAVDKFRTGLYASPETFNGVSMNHEPGPDNGYGNDNMAFDQEKL</sequence>
<gene>
    <name evidence="9" type="ORF">NP493_1843g00004</name>
</gene>
<dbReference type="InterPro" id="IPR000175">
    <property type="entry name" value="Na/ntran_symport"/>
</dbReference>
<dbReference type="InterPro" id="IPR037272">
    <property type="entry name" value="SNS_sf"/>
</dbReference>
<name>A0AAD9JRM6_RIDPI</name>
<dbReference type="Pfam" id="PF00209">
    <property type="entry name" value="SNF"/>
    <property type="match status" value="1"/>
</dbReference>